<protein>
    <submittedName>
        <fullName evidence="8">Dehydrogenase</fullName>
    </submittedName>
</protein>
<dbReference type="PRINTS" id="PR00368">
    <property type="entry name" value="FADPNR"/>
</dbReference>
<dbReference type="EMBL" id="BMHA01000017">
    <property type="protein sequence ID" value="GGI09672.1"/>
    <property type="molecule type" value="Genomic_DNA"/>
</dbReference>
<dbReference type="Pfam" id="PF01266">
    <property type="entry name" value="DAO"/>
    <property type="match status" value="1"/>
</dbReference>
<comment type="similarity">
    <text evidence="2">Belongs to the GMC oxidoreductase family.</text>
</comment>
<comment type="caution">
    <text evidence="8">The sequence shown here is derived from an EMBL/GenBank/DDBJ whole genome shotgun (WGS) entry which is preliminary data.</text>
</comment>
<feature type="domain" description="Glucose-methanol-choline oxidoreductase C-terminal" evidence="7">
    <location>
        <begin position="362"/>
        <end position="482"/>
    </location>
</feature>
<dbReference type="Proteomes" id="UP000650511">
    <property type="component" value="Unassembled WGS sequence"/>
</dbReference>
<evidence type="ECO:0000313" key="9">
    <source>
        <dbReference type="Proteomes" id="UP000650511"/>
    </source>
</evidence>
<evidence type="ECO:0000259" key="6">
    <source>
        <dbReference type="Pfam" id="PF01266"/>
    </source>
</evidence>
<evidence type="ECO:0000259" key="7">
    <source>
        <dbReference type="Pfam" id="PF05199"/>
    </source>
</evidence>
<evidence type="ECO:0000256" key="5">
    <source>
        <dbReference type="ARBA" id="ARBA00023002"/>
    </source>
</evidence>
<evidence type="ECO:0000256" key="3">
    <source>
        <dbReference type="ARBA" id="ARBA00022630"/>
    </source>
</evidence>
<accession>A0A8J3AID7</accession>
<dbReference type="Pfam" id="PF05199">
    <property type="entry name" value="GMC_oxred_C"/>
    <property type="match status" value="1"/>
</dbReference>
<dbReference type="InterPro" id="IPR051473">
    <property type="entry name" value="P2Ox-like"/>
</dbReference>
<evidence type="ECO:0000256" key="2">
    <source>
        <dbReference type="ARBA" id="ARBA00010790"/>
    </source>
</evidence>
<keyword evidence="9" id="KW-1185">Reference proteome</keyword>
<reference evidence="8" key="1">
    <citation type="journal article" date="2014" name="Int. J. Syst. Evol. Microbiol.">
        <title>Complete genome sequence of Corynebacterium casei LMG S-19264T (=DSM 44701T), isolated from a smear-ripened cheese.</title>
        <authorList>
            <consortium name="US DOE Joint Genome Institute (JGI-PGF)"/>
            <person name="Walter F."/>
            <person name="Albersmeier A."/>
            <person name="Kalinowski J."/>
            <person name="Ruckert C."/>
        </authorList>
    </citation>
    <scope>NUCLEOTIDE SEQUENCE</scope>
    <source>
        <strain evidence="8">CGMCC 1.14988</strain>
    </source>
</reference>
<dbReference type="InterPro" id="IPR006076">
    <property type="entry name" value="FAD-dep_OxRdtase"/>
</dbReference>
<evidence type="ECO:0000256" key="4">
    <source>
        <dbReference type="ARBA" id="ARBA00022827"/>
    </source>
</evidence>
<keyword evidence="4" id="KW-0274">FAD</keyword>
<dbReference type="GO" id="GO:0016614">
    <property type="term" value="F:oxidoreductase activity, acting on CH-OH group of donors"/>
    <property type="evidence" value="ECO:0007669"/>
    <property type="project" value="InterPro"/>
</dbReference>
<feature type="domain" description="FAD dependent oxidoreductase" evidence="6">
    <location>
        <begin position="18"/>
        <end position="229"/>
    </location>
</feature>
<name>A0A8J3AID7_9ACTN</name>
<keyword evidence="3" id="KW-0285">Flavoprotein</keyword>
<dbReference type="InterPro" id="IPR007867">
    <property type="entry name" value="GMC_OxRtase_C"/>
</dbReference>
<evidence type="ECO:0000313" key="8">
    <source>
        <dbReference type="EMBL" id="GGI09672.1"/>
    </source>
</evidence>
<dbReference type="InterPro" id="IPR036188">
    <property type="entry name" value="FAD/NAD-bd_sf"/>
</dbReference>
<gene>
    <name evidence="8" type="ORF">GCM10011354_35240</name>
</gene>
<dbReference type="SUPFAM" id="SSF51905">
    <property type="entry name" value="FAD/NAD(P)-binding domain"/>
    <property type="match status" value="1"/>
</dbReference>
<dbReference type="AlphaFoldDB" id="A0A8J3AID7"/>
<organism evidence="8 9">
    <name type="scientific">Egicoccus halophilus</name>
    <dbReference type="NCBI Taxonomy" id="1670830"/>
    <lineage>
        <taxon>Bacteria</taxon>
        <taxon>Bacillati</taxon>
        <taxon>Actinomycetota</taxon>
        <taxon>Nitriliruptoria</taxon>
        <taxon>Egicoccales</taxon>
        <taxon>Egicoccaceae</taxon>
        <taxon>Egicoccus</taxon>
    </lineage>
</organism>
<proteinExistence type="inferred from homology"/>
<sequence length="494" mass="53716">MSFEDLRDHGDGAVLRADVCIVGGGPAGITLALHLAEAGAEVALLEGGGERFDAEVQALYAGDVVGYADRPLDVSRLRYFGGSSNHWEGVSRPLDRSDFAVAPSGSLPGWPIDEDDLRGYYPRTHELLQLGDARYEPERWAEQTGRSLLALEHGHLRNDVLFRSPPTVFGRAYGQDLADAGVRVYLHANVVELLGDRNRVTGVRTAQFDGTTQQVHADTVVLATGGIENARLLLNSPDADGRVRGDRGGLVGCCFMEHPHADAGYLLCDPDLDLSFYTREQPIAQDATVRATFTFREESRTQRGMNNVTAILREVDETDQASVRSSLPGLAGIEQLRGRLQGPERTLRAYHVELMAEQLPNAQSRIQVTGARRDALGQPVSQQSWQLLPRDHDTLRSAMELLAAGLADVGVGRVHSLVHDRQELYVKGGNHHMGTTRMSEDPAAGVVDPDGRVHGSEGLYVAGSSVFPTGGYANPTFTIVALSLRLADHLRELR</sequence>
<reference evidence="8" key="2">
    <citation type="submission" date="2020-09" db="EMBL/GenBank/DDBJ databases">
        <authorList>
            <person name="Sun Q."/>
            <person name="Zhou Y."/>
        </authorList>
    </citation>
    <scope>NUCLEOTIDE SEQUENCE</scope>
    <source>
        <strain evidence="8">CGMCC 1.14988</strain>
    </source>
</reference>
<evidence type="ECO:0000256" key="1">
    <source>
        <dbReference type="ARBA" id="ARBA00001974"/>
    </source>
</evidence>
<dbReference type="PANTHER" id="PTHR42784:SF1">
    <property type="entry name" value="PYRANOSE 2-OXIDASE"/>
    <property type="match status" value="1"/>
</dbReference>
<comment type="cofactor">
    <cofactor evidence="1">
        <name>FAD</name>
        <dbReference type="ChEBI" id="CHEBI:57692"/>
    </cofactor>
</comment>
<dbReference type="Gene3D" id="3.50.50.60">
    <property type="entry name" value="FAD/NAD(P)-binding domain"/>
    <property type="match status" value="2"/>
</dbReference>
<dbReference type="RefSeq" id="WP_165403902.1">
    <property type="nucleotide sequence ID" value="NZ_BMHA01000017.1"/>
</dbReference>
<dbReference type="PANTHER" id="PTHR42784">
    <property type="entry name" value="PYRANOSE 2-OXIDASE"/>
    <property type="match status" value="1"/>
</dbReference>
<keyword evidence="5" id="KW-0560">Oxidoreductase</keyword>